<dbReference type="InterPro" id="IPR015590">
    <property type="entry name" value="Aldehyde_DH_dom"/>
</dbReference>
<dbReference type="STRING" id="454171.CP488_01027"/>
<dbReference type="HOGENOM" id="CLU_005391_0_0_0"/>
<dbReference type="GO" id="GO:0004657">
    <property type="term" value="F:proline dehydrogenase activity"/>
    <property type="evidence" value="ECO:0007669"/>
    <property type="project" value="UniProtKB-ARBA"/>
</dbReference>
<dbReference type="NCBIfam" id="TIGR01237">
    <property type="entry name" value="D1pyr5carbox2"/>
    <property type="match status" value="1"/>
</dbReference>
<dbReference type="EMBL" id="HF951689">
    <property type="protein sequence ID" value="CCW33969.1"/>
    <property type="molecule type" value="Genomic_DNA"/>
</dbReference>
<dbReference type="PROSITE" id="PS00687">
    <property type="entry name" value="ALDEHYDE_DEHYDR_GLU"/>
    <property type="match status" value="1"/>
</dbReference>
<evidence type="ECO:0000313" key="12">
    <source>
        <dbReference type="Proteomes" id="UP000014227"/>
    </source>
</evidence>
<dbReference type="Gene3D" id="3.40.309.10">
    <property type="entry name" value="Aldehyde Dehydrogenase, Chain A, domain 2"/>
    <property type="match status" value="1"/>
</dbReference>
<dbReference type="GO" id="GO:0009898">
    <property type="term" value="C:cytoplasmic side of plasma membrane"/>
    <property type="evidence" value="ECO:0007669"/>
    <property type="project" value="TreeGrafter"/>
</dbReference>
<sequence length="529" mass="58148">MSIFQKGNKSMFTPFQNEYPYPNFSEERPRKKMEEALQAVAGQLGKLYPVCLGTSRIESTERLVSINPAKPHQVVGQVCTAPPELVEKAVLEAERAYPAWSSLSPEVRARHLVKLAAILRRRIYEFSAWMVYEVSKSWSEAYADVAEAIDFLEYYAREAVRWGQGKPTVDFPGEENVYFYLPLGVGAVIAPWNFPLAILTGMTMAAVVAGNTVIVKPAEQSSVIAAKLMELLDLAGFPPGVVNLMPGPGETVGEALTAHPKIRFVAFTGSKEVGIHIYQKVATVQPNQKFLRRAILEMGGKDAIIVDDGVGLDTTATEIVRSAFGFQGQKCSACSRLIVHKNLYEPLLQKVIEQARRLRVGDPAQYGIDMGAVIDADAYRKIQSYIAIGKTEGELVMGGVDPAEPDETGYFIHPTIFRDVAPNARIAQEEIFGPVLAVIKADDFDHALEIANSTEYGLTGALFSYNREHIERARREFHVGNLYINRKCTGALVGVQPFGGFNMSGTDSKAGGPDYLGLFLQAKSVSERF</sequence>
<dbReference type="Proteomes" id="UP000014227">
    <property type="component" value="Chromosome I"/>
</dbReference>
<dbReference type="PATRIC" id="fig|1303518.3.peg.133"/>
<feature type="domain" description="Aldehyde dehydrogenase" evidence="10">
    <location>
        <begin position="60"/>
        <end position="525"/>
    </location>
</feature>
<evidence type="ECO:0000259" key="10">
    <source>
        <dbReference type="Pfam" id="PF00171"/>
    </source>
</evidence>
<gene>
    <name evidence="11" type="ORF">CCALI_00130</name>
</gene>
<dbReference type="FunFam" id="3.40.605.10:FF:000045">
    <property type="entry name" value="1-pyrroline-5-carboxylate dehydrogenase 1"/>
    <property type="match status" value="1"/>
</dbReference>
<evidence type="ECO:0000256" key="8">
    <source>
        <dbReference type="PROSITE-ProRule" id="PRU10007"/>
    </source>
</evidence>
<evidence type="ECO:0000256" key="9">
    <source>
        <dbReference type="RuleBase" id="RU003345"/>
    </source>
</evidence>
<name>S0ES96_CHTCT</name>
<dbReference type="EC" id="1.2.1.88" evidence="2"/>
<dbReference type="InterPro" id="IPR016163">
    <property type="entry name" value="Ald_DH_C"/>
</dbReference>
<feature type="active site" evidence="8">
    <location>
        <position position="297"/>
    </location>
</feature>
<dbReference type="Gene3D" id="3.40.605.10">
    <property type="entry name" value="Aldehyde Dehydrogenase, Chain A, domain 1"/>
    <property type="match status" value="1"/>
</dbReference>
<evidence type="ECO:0000256" key="1">
    <source>
        <dbReference type="ARBA" id="ARBA00004786"/>
    </source>
</evidence>
<dbReference type="InterPro" id="IPR050485">
    <property type="entry name" value="Proline_metab_enzyme"/>
</dbReference>
<dbReference type="InterPro" id="IPR016162">
    <property type="entry name" value="Ald_DH_N"/>
</dbReference>
<dbReference type="InterPro" id="IPR016160">
    <property type="entry name" value="Ald_DH_CS_CYS"/>
</dbReference>
<dbReference type="InterPro" id="IPR029510">
    <property type="entry name" value="Ald_DH_CS_GLU"/>
</dbReference>
<organism evidence="11 12">
    <name type="scientific">Chthonomonas calidirosea (strain DSM 23976 / ICMP 18418 / T49)</name>
    <dbReference type="NCBI Taxonomy" id="1303518"/>
    <lineage>
        <taxon>Bacteria</taxon>
        <taxon>Bacillati</taxon>
        <taxon>Armatimonadota</taxon>
        <taxon>Chthonomonadia</taxon>
        <taxon>Chthonomonadales</taxon>
        <taxon>Chthonomonadaceae</taxon>
        <taxon>Chthonomonas</taxon>
    </lineage>
</organism>
<dbReference type="InterPro" id="IPR005932">
    <property type="entry name" value="RocA"/>
</dbReference>
<evidence type="ECO:0000256" key="3">
    <source>
        <dbReference type="ARBA" id="ARBA00023002"/>
    </source>
</evidence>
<comment type="pathway">
    <text evidence="1">Amino-acid degradation; L-proline degradation into L-glutamate; L-glutamate from L-proline: step 2/2.</text>
</comment>
<dbReference type="KEGG" id="ccz:CCALI_00130"/>
<dbReference type="AlphaFoldDB" id="S0ES96"/>
<comment type="similarity">
    <text evidence="7">Belongs to the aldehyde dehydrogenase family. RocA subfamily.</text>
</comment>
<dbReference type="Pfam" id="PF00171">
    <property type="entry name" value="Aldedh"/>
    <property type="match status" value="1"/>
</dbReference>
<dbReference type="InParanoid" id="S0ES96"/>
<proteinExistence type="inferred from homology"/>
<evidence type="ECO:0000256" key="6">
    <source>
        <dbReference type="ARBA" id="ARBA00048142"/>
    </source>
</evidence>
<reference evidence="12" key="1">
    <citation type="submission" date="2013-03" db="EMBL/GenBank/DDBJ databases">
        <title>Genome sequence of Chthonomonas calidirosea, the first sequenced genome from the Armatimonadetes phylum (formally candidate division OP10).</title>
        <authorList>
            <person name="Lee K.C.Y."/>
            <person name="Morgan X.C."/>
            <person name="Dunfield P.F."/>
            <person name="Tamas I."/>
            <person name="Houghton K.M."/>
            <person name="Vyssotski M."/>
            <person name="Ryan J.L.J."/>
            <person name="Lagutin K."/>
            <person name="McDonald I.R."/>
            <person name="Stott M.B."/>
        </authorList>
    </citation>
    <scope>NUCLEOTIDE SEQUENCE [LARGE SCALE GENOMIC DNA]</scope>
    <source>
        <strain evidence="12">DSM 23976 / ICMP 18418 / T49</strain>
    </source>
</reference>
<evidence type="ECO:0000256" key="4">
    <source>
        <dbReference type="ARBA" id="ARBA00023027"/>
    </source>
</evidence>
<comment type="catalytic activity">
    <reaction evidence="6">
        <text>L-glutamate 5-semialdehyde + NAD(+) + H2O = L-glutamate + NADH + 2 H(+)</text>
        <dbReference type="Rhea" id="RHEA:30235"/>
        <dbReference type="ChEBI" id="CHEBI:15377"/>
        <dbReference type="ChEBI" id="CHEBI:15378"/>
        <dbReference type="ChEBI" id="CHEBI:29985"/>
        <dbReference type="ChEBI" id="CHEBI:57540"/>
        <dbReference type="ChEBI" id="CHEBI:57945"/>
        <dbReference type="ChEBI" id="CHEBI:58066"/>
        <dbReference type="EC" id="1.2.1.88"/>
    </reaction>
</comment>
<protein>
    <recommendedName>
        <fullName evidence="5">L-glutamate gamma-semialdehyde dehydrogenase</fullName>
        <ecNumber evidence="2">1.2.1.88</ecNumber>
    </recommendedName>
    <alternativeName>
        <fullName evidence="5">L-glutamate gamma-semialdehyde dehydrogenase</fullName>
    </alternativeName>
</protein>
<dbReference type="GO" id="GO:0010133">
    <property type="term" value="P:L-proline catabolic process to L-glutamate"/>
    <property type="evidence" value="ECO:0007669"/>
    <property type="project" value="TreeGrafter"/>
</dbReference>
<evidence type="ECO:0000256" key="7">
    <source>
        <dbReference type="ARBA" id="ARBA00061617"/>
    </source>
</evidence>
<keyword evidence="3 9" id="KW-0560">Oxidoreductase</keyword>
<evidence type="ECO:0000256" key="5">
    <source>
        <dbReference type="ARBA" id="ARBA00032259"/>
    </source>
</evidence>
<evidence type="ECO:0000313" key="11">
    <source>
        <dbReference type="EMBL" id="CCW33969.1"/>
    </source>
</evidence>
<dbReference type="FunCoup" id="S0ES96">
    <property type="interactions" value="165"/>
</dbReference>
<dbReference type="SUPFAM" id="SSF53720">
    <property type="entry name" value="ALDH-like"/>
    <property type="match status" value="1"/>
</dbReference>
<keyword evidence="4" id="KW-0520">NAD</keyword>
<dbReference type="PANTHER" id="PTHR42862:SF1">
    <property type="entry name" value="DELTA-1-PYRROLINE-5-CARBOXYLATE DEHYDROGENASE 2, ISOFORM A-RELATED"/>
    <property type="match status" value="1"/>
</dbReference>
<accession>S0ES96</accession>
<dbReference type="PANTHER" id="PTHR42862">
    <property type="entry name" value="DELTA-1-PYRROLINE-5-CARBOXYLATE DEHYDROGENASE 1, ISOFORM A-RELATED"/>
    <property type="match status" value="1"/>
</dbReference>
<dbReference type="NCBIfam" id="NF002852">
    <property type="entry name" value="PRK03137.1"/>
    <property type="match status" value="1"/>
</dbReference>
<keyword evidence="12" id="KW-1185">Reference proteome</keyword>
<dbReference type="FunFam" id="3.40.309.10:FF:000005">
    <property type="entry name" value="1-pyrroline-5-carboxylate dehydrogenase 1"/>
    <property type="match status" value="1"/>
</dbReference>
<evidence type="ECO:0000256" key="2">
    <source>
        <dbReference type="ARBA" id="ARBA00012884"/>
    </source>
</evidence>
<dbReference type="InterPro" id="IPR016161">
    <property type="entry name" value="Ald_DH/histidinol_DH"/>
</dbReference>
<dbReference type="eggNOG" id="COG1012">
    <property type="taxonomic scope" value="Bacteria"/>
</dbReference>
<dbReference type="PROSITE" id="PS00070">
    <property type="entry name" value="ALDEHYDE_DEHYDR_CYS"/>
    <property type="match status" value="1"/>
</dbReference>
<dbReference type="GO" id="GO:0003842">
    <property type="term" value="F:L-glutamate gamma-semialdehyde dehydrogenase activity"/>
    <property type="evidence" value="ECO:0007669"/>
    <property type="project" value="UniProtKB-EC"/>
</dbReference>
<dbReference type="CDD" id="cd07124">
    <property type="entry name" value="ALDH_PutA-P5CDH-RocA"/>
    <property type="match status" value="1"/>
</dbReference>